<keyword evidence="2" id="KW-0812">Transmembrane</keyword>
<evidence type="ECO:0000256" key="5">
    <source>
        <dbReference type="ARBA" id="ARBA00023157"/>
    </source>
</evidence>
<dbReference type="Pfam" id="PF00094">
    <property type="entry name" value="VWD"/>
    <property type="match status" value="1"/>
</dbReference>
<proteinExistence type="predicted"/>
<dbReference type="PANTHER" id="PTHR13802:SF52">
    <property type="entry name" value="MUCIN-4"/>
    <property type="match status" value="1"/>
</dbReference>
<feature type="domain" description="VWFD" evidence="6">
    <location>
        <begin position="1"/>
        <end position="122"/>
    </location>
</feature>
<dbReference type="eggNOG" id="KOG4291">
    <property type="taxonomic scope" value="Eukaryota"/>
</dbReference>
<feature type="non-terminal residue" evidence="7">
    <location>
        <position position="1"/>
    </location>
</feature>
<dbReference type="Pfam" id="PF23263">
    <property type="entry name" value="C8-3_MUC4"/>
    <property type="match status" value="1"/>
</dbReference>
<dbReference type="OrthoDB" id="6051552at2759"/>
<keyword evidence="8" id="KW-1185">Reference proteome</keyword>
<dbReference type="InParanoid" id="B4K4A3"/>
<evidence type="ECO:0000313" key="8">
    <source>
        <dbReference type="Proteomes" id="UP000001070"/>
    </source>
</evidence>
<dbReference type="InterPro" id="IPR001846">
    <property type="entry name" value="VWF_type-D"/>
</dbReference>
<dbReference type="PROSITE" id="PS51233">
    <property type="entry name" value="VWFD"/>
    <property type="match status" value="1"/>
</dbReference>
<dbReference type="Proteomes" id="UP000001070">
    <property type="component" value="Unassembled WGS sequence"/>
</dbReference>
<evidence type="ECO:0000256" key="2">
    <source>
        <dbReference type="ARBA" id="ARBA00022692"/>
    </source>
</evidence>
<dbReference type="InterPro" id="IPR056619">
    <property type="entry name" value="C8-3_MUC4"/>
</dbReference>
<accession>B4K4A3</accession>
<keyword evidence="4" id="KW-0472">Membrane</keyword>
<name>B4K4A3_DROGR</name>
<reference evidence="7 8" key="1">
    <citation type="journal article" date="2007" name="Nature">
        <title>Evolution of genes and genomes on the Drosophila phylogeny.</title>
        <authorList>
            <consortium name="Drosophila 12 Genomes Consortium"/>
            <person name="Clark A.G."/>
            <person name="Eisen M.B."/>
            <person name="Smith D.R."/>
            <person name="Bergman C.M."/>
            <person name="Oliver B."/>
            <person name="Markow T.A."/>
            <person name="Kaufman T.C."/>
            <person name="Kellis M."/>
            <person name="Gelbart W."/>
            <person name="Iyer V.N."/>
            <person name="Pollard D.A."/>
            <person name="Sackton T.B."/>
            <person name="Larracuente A.M."/>
            <person name="Singh N.D."/>
            <person name="Abad J.P."/>
            <person name="Abt D.N."/>
            <person name="Adryan B."/>
            <person name="Aguade M."/>
            <person name="Akashi H."/>
            <person name="Anderson W.W."/>
            <person name="Aquadro C.F."/>
            <person name="Ardell D.H."/>
            <person name="Arguello R."/>
            <person name="Artieri C.G."/>
            <person name="Barbash D.A."/>
            <person name="Barker D."/>
            <person name="Barsanti P."/>
            <person name="Batterham P."/>
            <person name="Batzoglou S."/>
            <person name="Begun D."/>
            <person name="Bhutkar A."/>
            <person name="Blanco E."/>
            <person name="Bosak S.A."/>
            <person name="Bradley R.K."/>
            <person name="Brand A.D."/>
            <person name="Brent M.R."/>
            <person name="Brooks A.N."/>
            <person name="Brown R.H."/>
            <person name="Butlin R.K."/>
            <person name="Caggese C."/>
            <person name="Calvi B.R."/>
            <person name="Bernardo de Carvalho A."/>
            <person name="Caspi A."/>
            <person name="Castrezana S."/>
            <person name="Celniker S.E."/>
            <person name="Chang J.L."/>
            <person name="Chapple C."/>
            <person name="Chatterji S."/>
            <person name="Chinwalla A."/>
            <person name="Civetta A."/>
            <person name="Clifton S.W."/>
            <person name="Comeron J.M."/>
            <person name="Costello J.C."/>
            <person name="Coyne J.A."/>
            <person name="Daub J."/>
            <person name="David R.G."/>
            <person name="Delcher A.L."/>
            <person name="Delehaunty K."/>
            <person name="Do C.B."/>
            <person name="Ebling H."/>
            <person name="Edwards K."/>
            <person name="Eickbush T."/>
            <person name="Evans J.D."/>
            <person name="Filipski A."/>
            <person name="Findeiss S."/>
            <person name="Freyhult E."/>
            <person name="Fulton L."/>
            <person name="Fulton R."/>
            <person name="Garcia A.C."/>
            <person name="Gardiner A."/>
            <person name="Garfield D.A."/>
            <person name="Garvin B.E."/>
            <person name="Gibson G."/>
            <person name="Gilbert D."/>
            <person name="Gnerre S."/>
            <person name="Godfrey J."/>
            <person name="Good R."/>
            <person name="Gotea V."/>
            <person name="Gravely B."/>
            <person name="Greenberg A.J."/>
            <person name="Griffiths-Jones S."/>
            <person name="Gross S."/>
            <person name="Guigo R."/>
            <person name="Gustafson E.A."/>
            <person name="Haerty W."/>
            <person name="Hahn M.W."/>
            <person name="Halligan D.L."/>
            <person name="Halpern A.L."/>
            <person name="Halter G.M."/>
            <person name="Han M.V."/>
            <person name="Heger A."/>
            <person name="Hillier L."/>
            <person name="Hinrichs A.S."/>
            <person name="Holmes I."/>
            <person name="Hoskins R.A."/>
            <person name="Hubisz M.J."/>
            <person name="Hultmark D."/>
            <person name="Huntley M.A."/>
            <person name="Jaffe D.B."/>
            <person name="Jagadeeshan S."/>
            <person name="Jeck W.R."/>
            <person name="Johnson J."/>
            <person name="Jones C.D."/>
            <person name="Jordan W.C."/>
            <person name="Karpen G.H."/>
            <person name="Kataoka E."/>
            <person name="Keightley P.D."/>
            <person name="Kheradpour P."/>
            <person name="Kirkness E.F."/>
            <person name="Koerich L.B."/>
            <person name="Kristiansen K."/>
            <person name="Kudrna D."/>
            <person name="Kulathinal R.J."/>
            <person name="Kumar S."/>
            <person name="Kwok R."/>
            <person name="Lander E."/>
            <person name="Langley C.H."/>
            <person name="Lapoint R."/>
            <person name="Lazzaro B.P."/>
            <person name="Lee S.J."/>
            <person name="Levesque L."/>
            <person name="Li R."/>
            <person name="Lin C.F."/>
            <person name="Lin M.F."/>
            <person name="Lindblad-Toh K."/>
            <person name="Llopart A."/>
            <person name="Long M."/>
            <person name="Low L."/>
            <person name="Lozovsky E."/>
            <person name="Lu J."/>
            <person name="Luo M."/>
            <person name="Machado C.A."/>
            <person name="Makalowski W."/>
            <person name="Marzo M."/>
            <person name="Matsuda M."/>
            <person name="Matzkin L."/>
            <person name="McAllister B."/>
            <person name="McBride C.S."/>
            <person name="McKernan B."/>
            <person name="McKernan K."/>
            <person name="Mendez-Lago M."/>
            <person name="Minx P."/>
            <person name="Mollenhauer M.U."/>
            <person name="Montooth K."/>
            <person name="Mount S.M."/>
            <person name="Mu X."/>
            <person name="Myers E."/>
            <person name="Negre B."/>
            <person name="Newfeld S."/>
            <person name="Nielsen R."/>
            <person name="Noor M.A."/>
            <person name="O'Grady P."/>
            <person name="Pachter L."/>
            <person name="Papaceit M."/>
            <person name="Parisi M.J."/>
            <person name="Parisi M."/>
            <person name="Parts L."/>
            <person name="Pedersen J.S."/>
            <person name="Pesole G."/>
            <person name="Phillippy A.M."/>
            <person name="Ponting C.P."/>
            <person name="Pop M."/>
            <person name="Porcelli D."/>
            <person name="Powell J.R."/>
            <person name="Prohaska S."/>
            <person name="Pruitt K."/>
            <person name="Puig M."/>
            <person name="Quesneville H."/>
            <person name="Ram K.R."/>
            <person name="Rand D."/>
            <person name="Rasmussen M.D."/>
            <person name="Reed L.K."/>
            <person name="Reenan R."/>
            <person name="Reily A."/>
            <person name="Remington K.A."/>
            <person name="Rieger T.T."/>
            <person name="Ritchie M.G."/>
            <person name="Robin C."/>
            <person name="Rogers Y.H."/>
            <person name="Rohde C."/>
            <person name="Rozas J."/>
            <person name="Rubenfield M.J."/>
            <person name="Ruiz A."/>
            <person name="Russo S."/>
            <person name="Salzberg S.L."/>
            <person name="Sanchez-Gracia A."/>
            <person name="Saranga D.J."/>
            <person name="Sato H."/>
            <person name="Schaeffer S.W."/>
            <person name="Schatz M.C."/>
            <person name="Schlenke T."/>
            <person name="Schwartz R."/>
            <person name="Segarra C."/>
            <person name="Singh R.S."/>
            <person name="Sirot L."/>
            <person name="Sirota M."/>
            <person name="Sisneros N.B."/>
            <person name="Smith C.D."/>
            <person name="Smith T.F."/>
            <person name="Spieth J."/>
            <person name="Stage D.E."/>
            <person name="Stark A."/>
            <person name="Stephan W."/>
            <person name="Strausberg R.L."/>
            <person name="Strempel S."/>
            <person name="Sturgill D."/>
            <person name="Sutton G."/>
            <person name="Sutton G.G."/>
            <person name="Tao W."/>
            <person name="Teichmann S."/>
            <person name="Tobari Y.N."/>
            <person name="Tomimura Y."/>
            <person name="Tsolas J.M."/>
            <person name="Valente V.L."/>
            <person name="Venter E."/>
            <person name="Venter J.C."/>
            <person name="Vicario S."/>
            <person name="Vieira F.G."/>
            <person name="Vilella A.J."/>
            <person name="Villasante A."/>
            <person name="Walenz B."/>
            <person name="Wang J."/>
            <person name="Wasserman M."/>
            <person name="Watts T."/>
            <person name="Wilson D."/>
            <person name="Wilson R.K."/>
            <person name="Wing R.A."/>
            <person name="Wolfner M.F."/>
            <person name="Wong A."/>
            <person name="Wong G.K."/>
            <person name="Wu C.I."/>
            <person name="Wu G."/>
            <person name="Yamamoto D."/>
            <person name="Yang H.P."/>
            <person name="Yang S.P."/>
            <person name="Yorke J.A."/>
            <person name="Yoshida K."/>
            <person name="Zdobnov E."/>
            <person name="Zhang P."/>
            <person name="Zhang Y."/>
            <person name="Zimin A.V."/>
            <person name="Baldwin J."/>
            <person name="Abdouelleil A."/>
            <person name="Abdulkadir J."/>
            <person name="Abebe A."/>
            <person name="Abera B."/>
            <person name="Abreu J."/>
            <person name="Acer S.C."/>
            <person name="Aftuck L."/>
            <person name="Alexander A."/>
            <person name="An P."/>
            <person name="Anderson E."/>
            <person name="Anderson S."/>
            <person name="Arachi H."/>
            <person name="Azer M."/>
            <person name="Bachantsang P."/>
            <person name="Barry A."/>
            <person name="Bayul T."/>
            <person name="Berlin A."/>
            <person name="Bessette D."/>
            <person name="Bloom T."/>
            <person name="Blye J."/>
            <person name="Boguslavskiy L."/>
            <person name="Bonnet C."/>
            <person name="Boukhgalter B."/>
            <person name="Bourzgui I."/>
            <person name="Brown A."/>
            <person name="Cahill P."/>
            <person name="Channer S."/>
            <person name="Cheshatsang Y."/>
            <person name="Chuda L."/>
            <person name="Citroen M."/>
            <person name="Collymore A."/>
            <person name="Cooke P."/>
            <person name="Costello M."/>
            <person name="D'Aco K."/>
            <person name="Daza R."/>
            <person name="De Haan G."/>
            <person name="DeGray S."/>
            <person name="DeMaso C."/>
            <person name="Dhargay N."/>
            <person name="Dooley K."/>
            <person name="Dooley E."/>
            <person name="Doricent M."/>
            <person name="Dorje P."/>
            <person name="Dorjee K."/>
            <person name="Dupes A."/>
            <person name="Elong R."/>
            <person name="Falk J."/>
            <person name="Farina A."/>
            <person name="Faro S."/>
            <person name="Ferguson D."/>
            <person name="Fisher S."/>
            <person name="Foley C.D."/>
            <person name="Franke A."/>
            <person name="Friedrich D."/>
            <person name="Gadbois L."/>
            <person name="Gearin G."/>
            <person name="Gearin C.R."/>
            <person name="Giannoukos G."/>
            <person name="Goode T."/>
            <person name="Graham J."/>
            <person name="Grandbois E."/>
            <person name="Grewal S."/>
            <person name="Gyaltsen K."/>
            <person name="Hafez N."/>
            <person name="Hagos B."/>
            <person name="Hall J."/>
            <person name="Henson C."/>
            <person name="Hollinger A."/>
            <person name="Honan T."/>
            <person name="Huard M.D."/>
            <person name="Hughes L."/>
            <person name="Hurhula B."/>
            <person name="Husby M.E."/>
            <person name="Kamat A."/>
            <person name="Kanga B."/>
            <person name="Kashin S."/>
            <person name="Khazanovich D."/>
            <person name="Kisner P."/>
            <person name="Lance K."/>
            <person name="Lara M."/>
            <person name="Lee W."/>
            <person name="Lennon N."/>
            <person name="Letendre F."/>
            <person name="LeVine R."/>
            <person name="Lipovsky A."/>
            <person name="Liu X."/>
            <person name="Liu J."/>
            <person name="Liu S."/>
            <person name="Lokyitsang T."/>
            <person name="Lokyitsang Y."/>
            <person name="Lubonja R."/>
            <person name="Lui A."/>
            <person name="MacDonald P."/>
            <person name="Magnisalis V."/>
            <person name="Maru K."/>
            <person name="Matthews C."/>
            <person name="McCusker W."/>
            <person name="McDonough S."/>
            <person name="Mehta T."/>
            <person name="Meldrim J."/>
            <person name="Meneus L."/>
            <person name="Mihai O."/>
            <person name="Mihalev A."/>
            <person name="Mihova T."/>
            <person name="Mittelman R."/>
            <person name="Mlenga V."/>
            <person name="Montmayeur A."/>
            <person name="Mulrain L."/>
            <person name="Navidi A."/>
            <person name="Naylor J."/>
            <person name="Negash T."/>
            <person name="Nguyen T."/>
            <person name="Nguyen N."/>
            <person name="Nicol R."/>
            <person name="Norbu C."/>
            <person name="Norbu N."/>
            <person name="Novod N."/>
            <person name="O'Neill B."/>
            <person name="Osman S."/>
            <person name="Markiewicz E."/>
            <person name="Oyono O.L."/>
            <person name="Patti C."/>
            <person name="Phunkhang P."/>
            <person name="Pierre F."/>
            <person name="Priest M."/>
            <person name="Raghuraman S."/>
            <person name="Rege F."/>
            <person name="Reyes R."/>
            <person name="Rise C."/>
            <person name="Rogov P."/>
            <person name="Ross K."/>
            <person name="Ryan E."/>
            <person name="Settipalli S."/>
            <person name="Shea T."/>
            <person name="Sherpa N."/>
            <person name="Shi L."/>
            <person name="Shih D."/>
            <person name="Sparrow T."/>
            <person name="Spaulding J."/>
            <person name="Stalker J."/>
            <person name="Stange-Thomann N."/>
            <person name="Stavropoulos S."/>
            <person name="Stone C."/>
            <person name="Strader C."/>
            <person name="Tesfaye S."/>
            <person name="Thomson T."/>
            <person name="Thoulutsang Y."/>
            <person name="Thoulutsang D."/>
            <person name="Topham K."/>
            <person name="Topping I."/>
            <person name="Tsamla T."/>
            <person name="Vassiliev H."/>
            <person name="Vo A."/>
            <person name="Wangchuk T."/>
            <person name="Wangdi T."/>
            <person name="Weiand M."/>
            <person name="Wilkinson J."/>
            <person name="Wilson A."/>
            <person name="Yadav S."/>
            <person name="Young G."/>
            <person name="Yu Q."/>
            <person name="Zembek L."/>
            <person name="Zhong D."/>
            <person name="Zimmer A."/>
            <person name="Zwirko Z."/>
            <person name="Jaffe D.B."/>
            <person name="Alvarez P."/>
            <person name="Brockman W."/>
            <person name="Butler J."/>
            <person name="Chin C."/>
            <person name="Gnerre S."/>
            <person name="Grabherr M."/>
            <person name="Kleber M."/>
            <person name="Mauceli E."/>
            <person name="MacCallum I."/>
        </authorList>
    </citation>
    <scope>NUCLEOTIDE SEQUENCE [LARGE SCALE GENOMIC DNA]</scope>
    <source>
        <strain evidence="8">Tucson 15287-2541.00</strain>
    </source>
</reference>
<comment type="subcellular location">
    <subcellularLocation>
        <location evidence="1">Membrane</location>
    </subcellularLocation>
</comment>
<evidence type="ECO:0000256" key="3">
    <source>
        <dbReference type="ARBA" id="ARBA00022989"/>
    </source>
</evidence>
<dbReference type="HOGENOM" id="CLU_1312875_0_0_1"/>
<dbReference type="AlphaFoldDB" id="B4K4A3"/>
<organism evidence="8">
    <name type="scientific">Drosophila grimshawi</name>
    <name type="common">Hawaiian fruit fly</name>
    <name type="synonym">Idiomyia grimshawi</name>
    <dbReference type="NCBI Taxonomy" id="7222"/>
    <lineage>
        <taxon>Eukaryota</taxon>
        <taxon>Metazoa</taxon>
        <taxon>Ecdysozoa</taxon>
        <taxon>Arthropoda</taxon>
        <taxon>Hexapoda</taxon>
        <taxon>Insecta</taxon>
        <taxon>Pterygota</taxon>
        <taxon>Neoptera</taxon>
        <taxon>Endopterygota</taxon>
        <taxon>Diptera</taxon>
        <taxon>Brachycera</taxon>
        <taxon>Muscomorpha</taxon>
        <taxon>Ephydroidea</taxon>
        <taxon>Drosophilidae</taxon>
        <taxon>Drosophila</taxon>
        <taxon>Hawaiian Drosophila</taxon>
    </lineage>
</organism>
<evidence type="ECO:0000256" key="1">
    <source>
        <dbReference type="ARBA" id="ARBA00004370"/>
    </source>
</evidence>
<protein>
    <submittedName>
        <fullName evidence="7">GH23627</fullName>
    </submittedName>
</protein>
<gene>
    <name evidence="7" type="primary">Dgri\GH23627</name>
    <name evidence="7" type="ORF">Dgri_GH23627</name>
</gene>
<evidence type="ECO:0000259" key="6">
    <source>
        <dbReference type="PROSITE" id="PS51233"/>
    </source>
</evidence>
<keyword evidence="3" id="KW-1133">Transmembrane helix</keyword>
<dbReference type="GO" id="GO:0016020">
    <property type="term" value="C:membrane"/>
    <property type="evidence" value="ECO:0007669"/>
    <property type="project" value="UniProtKB-SubCell"/>
</dbReference>
<dbReference type="EMBL" id="CH930419">
    <property type="protein sequence ID" value="EDW04435.1"/>
    <property type="molecule type" value="Genomic_DNA"/>
</dbReference>
<dbReference type="OMA" id="CAYDYAM"/>
<keyword evidence="5" id="KW-1015">Disulfide bond</keyword>
<evidence type="ECO:0000313" key="7">
    <source>
        <dbReference type="EMBL" id="EDW04435.1"/>
    </source>
</evidence>
<dbReference type="InterPro" id="IPR051495">
    <property type="entry name" value="Epithelial_Barrier/Signaling"/>
</dbReference>
<sequence length="210" mass="24093">RLDVLADGRKVYFDRESLKFQHFDGVTVYTPTYLLNQSQVVVQFDAGVGVEVVENEGFMTGRVFLPWKFINKTAGLFGNWSFNPMDDFTLPNGQVASINLNDQRSIYNNFGLKWMLTDRDVPNVGAALFTREFGRMASYYSNATFLPNFVMDPADFLPPNRSFVLERAEELCGECLQCQYDYAMTLNRDLAHFTKNYYDSLVNMQAENAQ</sequence>
<evidence type="ECO:0000256" key="4">
    <source>
        <dbReference type="ARBA" id="ARBA00023136"/>
    </source>
</evidence>
<dbReference type="PANTHER" id="PTHR13802">
    <property type="entry name" value="MUCIN 4-RELATED"/>
    <property type="match status" value="1"/>
</dbReference>